<feature type="transmembrane region" description="Helical" evidence="9">
    <location>
        <begin position="119"/>
        <end position="138"/>
    </location>
</feature>
<name>A0A3N0I0I6_9FIRM</name>
<dbReference type="Pfam" id="PF03611">
    <property type="entry name" value="EIIC-GAT"/>
    <property type="match status" value="1"/>
</dbReference>
<dbReference type="GO" id="GO:0005886">
    <property type="term" value="C:plasma membrane"/>
    <property type="evidence" value="ECO:0007669"/>
    <property type="project" value="UniProtKB-SubCell"/>
</dbReference>
<keyword evidence="4" id="KW-0762">Sugar transport</keyword>
<evidence type="ECO:0000313" key="11">
    <source>
        <dbReference type="EMBL" id="RNM30418.1"/>
    </source>
</evidence>
<dbReference type="PROSITE" id="PS51104">
    <property type="entry name" value="PTS_EIIC_TYPE_2"/>
    <property type="match status" value="1"/>
</dbReference>
<keyword evidence="6 9" id="KW-0812">Transmembrane</keyword>
<feature type="transmembrane region" description="Helical" evidence="9">
    <location>
        <begin position="398"/>
        <end position="416"/>
    </location>
</feature>
<evidence type="ECO:0000256" key="8">
    <source>
        <dbReference type="ARBA" id="ARBA00023136"/>
    </source>
</evidence>
<evidence type="ECO:0000256" key="3">
    <source>
        <dbReference type="ARBA" id="ARBA00022475"/>
    </source>
</evidence>
<dbReference type="GO" id="GO:0009401">
    <property type="term" value="P:phosphoenolpyruvate-dependent sugar phosphotransferase system"/>
    <property type="evidence" value="ECO:0007669"/>
    <property type="project" value="UniProtKB-KW"/>
</dbReference>
<dbReference type="EMBL" id="RJQC01000002">
    <property type="protein sequence ID" value="RNM30418.1"/>
    <property type="molecule type" value="Genomic_DNA"/>
</dbReference>
<dbReference type="Proteomes" id="UP000276568">
    <property type="component" value="Unassembled WGS sequence"/>
</dbReference>
<comment type="subcellular location">
    <subcellularLocation>
        <location evidence="1">Cell membrane</location>
        <topology evidence="1">Multi-pass membrane protein</topology>
    </subcellularLocation>
</comment>
<dbReference type="RefSeq" id="WP_128520331.1">
    <property type="nucleotide sequence ID" value="NZ_CAUWBR010000002.1"/>
</dbReference>
<protein>
    <submittedName>
        <fullName evidence="11">PTS galactitol transporter subunit IIC</fullName>
    </submittedName>
</protein>
<feature type="transmembrane region" description="Helical" evidence="9">
    <location>
        <begin position="43"/>
        <end position="63"/>
    </location>
</feature>
<dbReference type="InterPro" id="IPR013014">
    <property type="entry name" value="PTS_EIIC_2"/>
</dbReference>
<evidence type="ECO:0000256" key="6">
    <source>
        <dbReference type="ARBA" id="ARBA00022692"/>
    </source>
</evidence>
<keyword evidence="8 9" id="KW-0472">Membrane</keyword>
<feature type="transmembrane region" description="Helical" evidence="9">
    <location>
        <begin position="355"/>
        <end position="377"/>
    </location>
</feature>
<feature type="transmembrane region" description="Helical" evidence="9">
    <location>
        <begin position="251"/>
        <end position="273"/>
    </location>
</feature>
<feature type="transmembrane region" description="Helical" evidence="9">
    <location>
        <begin position="83"/>
        <end position="107"/>
    </location>
</feature>
<evidence type="ECO:0000256" key="2">
    <source>
        <dbReference type="ARBA" id="ARBA00022448"/>
    </source>
</evidence>
<keyword evidence="7 9" id="KW-1133">Transmembrane helix</keyword>
<dbReference type="InterPro" id="IPR013853">
    <property type="entry name" value="EIIC-GAT"/>
</dbReference>
<dbReference type="AlphaFoldDB" id="A0A3N0I0I6"/>
<proteinExistence type="predicted"/>
<keyword evidence="12" id="KW-1185">Reference proteome</keyword>
<gene>
    <name evidence="11" type="ORF">EDX97_06410</name>
</gene>
<feature type="transmembrane region" description="Helical" evidence="9">
    <location>
        <begin position="219"/>
        <end position="239"/>
    </location>
</feature>
<feature type="domain" description="PTS EIIC type-2" evidence="10">
    <location>
        <begin position="8"/>
        <end position="418"/>
    </location>
</feature>
<accession>A0A3N0I0I6</accession>
<sequence length="418" mass="45642">MDILMNAVQTLLGMGATAILPIMILILGLVFRMKFGEALKAGLLVGIGFNGLGLVINLLFSTIQPAVDFYSKLGHGYTVTDMGWAAVGAASWSVPFAPFVVPVIFIINIIMIRMKWTKVMNVDIWNFIHMLIPGALAYAMFNNVWIGILITLIMAVVAIKFGEHVAPAWQDYYGLEGTTCSTASFVLMYPIFEALDKLYSKIPGLNKVNVNVDELSQKLGVFGESSFIGIVVGVILALMTKQNVTGVFQMAIGFASVLVLIPRMVAVMMEGITPIGGAANEFMSKWVGEEDTLLIGMDVCLGLGDPTCIVITAIMIPYTILCAFIIPNMNYFPVGILSVVCYTVVMPTLAHRGNFIRTLISCIIMITFIAWATNVFAPEATMMVSTTGLKVKGMVTDSFFGYNLMNVLLEIIHRLFMM</sequence>
<dbReference type="PANTHER" id="PTHR37324">
    <property type="entry name" value="PTS SYSTEM GALACTITOL-SPECIFIC EIIC COMPONENT"/>
    <property type="match status" value="1"/>
</dbReference>
<comment type="caution">
    <text evidence="11">The sequence shown here is derived from an EMBL/GenBank/DDBJ whole genome shotgun (WGS) entry which is preliminary data.</text>
</comment>
<dbReference type="OrthoDB" id="9787936at2"/>
<evidence type="ECO:0000259" key="10">
    <source>
        <dbReference type="PROSITE" id="PS51104"/>
    </source>
</evidence>
<dbReference type="PANTHER" id="PTHR37324:SF2">
    <property type="entry name" value="PTS SYSTEM GALACTITOL-SPECIFIC EIIC COMPONENT"/>
    <property type="match status" value="1"/>
</dbReference>
<evidence type="ECO:0000256" key="5">
    <source>
        <dbReference type="ARBA" id="ARBA00022683"/>
    </source>
</evidence>
<evidence type="ECO:0000256" key="4">
    <source>
        <dbReference type="ARBA" id="ARBA00022597"/>
    </source>
</evidence>
<keyword evidence="3" id="KW-1003">Cell membrane</keyword>
<organism evidence="11 12">
    <name type="scientific">Absicoccus porci</name>
    <dbReference type="NCBI Taxonomy" id="2486576"/>
    <lineage>
        <taxon>Bacteria</taxon>
        <taxon>Bacillati</taxon>
        <taxon>Bacillota</taxon>
        <taxon>Erysipelotrichia</taxon>
        <taxon>Erysipelotrichales</taxon>
        <taxon>Erysipelotrichaceae</taxon>
        <taxon>Absicoccus</taxon>
    </lineage>
</organism>
<evidence type="ECO:0000256" key="9">
    <source>
        <dbReference type="SAM" id="Phobius"/>
    </source>
</evidence>
<dbReference type="GO" id="GO:0015577">
    <property type="term" value="F:galactitol transmembrane transporter activity"/>
    <property type="evidence" value="ECO:0007669"/>
    <property type="project" value="InterPro"/>
</dbReference>
<evidence type="ECO:0000256" key="7">
    <source>
        <dbReference type="ARBA" id="ARBA00022989"/>
    </source>
</evidence>
<keyword evidence="5" id="KW-0598">Phosphotransferase system</keyword>
<evidence type="ECO:0000256" key="1">
    <source>
        <dbReference type="ARBA" id="ARBA00004651"/>
    </source>
</evidence>
<feature type="transmembrane region" description="Helical" evidence="9">
    <location>
        <begin position="330"/>
        <end position="349"/>
    </location>
</feature>
<feature type="transmembrane region" description="Helical" evidence="9">
    <location>
        <begin position="293"/>
        <end position="318"/>
    </location>
</feature>
<dbReference type="PIRSF" id="PIRSF006304">
    <property type="entry name" value="GatC"/>
    <property type="match status" value="1"/>
</dbReference>
<reference evidence="11 12" key="1">
    <citation type="submission" date="2018-11" db="EMBL/GenBank/DDBJ databases">
        <title>Clostridium sp. nov., a member of the family Erysipelotrichaceae isolated from pig faeces.</title>
        <authorList>
            <person name="Chang Y.-H."/>
        </authorList>
    </citation>
    <scope>NUCLEOTIDE SEQUENCE [LARGE SCALE GENOMIC DNA]</scope>
    <source>
        <strain evidence="11 12">YH-panp20</strain>
    </source>
</reference>
<evidence type="ECO:0000313" key="12">
    <source>
        <dbReference type="Proteomes" id="UP000276568"/>
    </source>
</evidence>
<keyword evidence="2" id="KW-0813">Transport</keyword>
<feature type="transmembrane region" description="Helical" evidence="9">
    <location>
        <begin position="12"/>
        <end position="31"/>
    </location>
</feature>
<dbReference type="InterPro" id="IPR004703">
    <property type="entry name" value="PTS_sugar-sp_permease"/>
</dbReference>